<dbReference type="KEGG" id="llu:AKJ09_01050"/>
<dbReference type="EMBL" id="CP012333">
    <property type="protein sequence ID" value="AKU94386.1"/>
    <property type="molecule type" value="Genomic_DNA"/>
</dbReference>
<dbReference type="Proteomes" id="UP000064967">
    <property type="component" value="Chromosome"/>
</dbReference>
<organism evidence="2 3">
    <name type="scientific">Labilithrix luteola</name>
    <dbReference type="NCBI Taxonomy" id="1391654"/>
    <lineage>
        <taxon>Bacteria</taxon>
        <taxon>Pseudomonadati</taxon>
        <taxon>Myxococcota</taxon>
        <taxon>Polyangia</taxon>
        <taxon>Polyangiales</taxon>
        <taxon>Labilitrichaceae</taxon>
        <taxon>Labilithrix</taxon>
    </lineage>
</organism>
<keyword evidence="3" id="KW-1185">Reference proteome</keyword>
<dbReference type="AlphaFoldDB" id="A0A0K1PLW8"/>
<evidence type="ECO:0008006" key="4">
    <source>
        <dbReference type="Google" id="ProtNLM"/>
    </source>
</evidence>
<keyword evidence="1" id="KW-0472">Membrane</keyword>
<name>A0A0K1PLW8_9BACT</name>
<keyword evidence="1" id="KW-0812">Transmembrane</keyword>
<sequence length="205" mass="22136">MVGALGTFRRKAALVLLGGWFAAMVGLCAVLLARHLLPLPRPSAGSPRLAAAMATLRREGEKGKLMAVHVLYAECRCSLRIAEHLRTTPRLRDVSEHVILVGHDDGMRDSLAARGFEVTTVKVDDLEATFGIEAVPLLVVVAPDGAIRYSGGYTTSKQGPAPRDREIIDRARRSVSSDPLPVFGCAASRELRERLDPIGLFRGST</sequence>
<accession>A0A0K1PLW8</accession>
<dbReference type="RefSeq" id="WP_146645992.1">
    <property type="nucleotide sequence ID" value="NZ_CP012333.1"/>
</dbReference>
<dbReference type="OrthoDB" id="5294551at2"/>
<protein>
    <recommendedName>
        <fullName evidence="4">Thioredoxin domain-containing protein</fullName>
    </recommendedName>
</protein>
<proteinExistence type="predicted"/>
<reference evidence="2 3" key="1">
    <citation type="submission" date="2015-08" db="EMBL/GenBank/DDBJ databases">
        <authorList>
            <person name="Babu N.S."/>
            <person name="Beckwith C.J."/>
            <person name="Beseler K.G."/>
            <person name="Brison A."/>
            <person name="Carone J.V."/>
            <person name="Caskin T.P."/>
            <person name="Diamond M."/>
            <person name="Durham M.E."/>
            <person name="Foxe J.M."/>
            <person name="Go M."/>
            <person name="Henderson B.A."/>
            <person name="Jones I.B."/>
            <person name="McGettigan J.A."/>
            <person name="Micheletti S.J."/>
            <person name="Nasrallah M.E."/>
            <person name="Ortiz D."/>
            <person name="Piller C.R."/>
            <person name="Privatt S.R."/>
            <person name="Schneider S.L."/>
            <person name="Sharp S."/>
            <person name="Smith T.C."/>
            <person name="Stanton J.D."/>
            <person name="Ullery H.E."/>
            <person name="Wilson R.J."/>
            <person name="Serrano M.G."/>
            <person name="Buck G."/>
            <person name="Lee V."/>
            <person name="Wang Y."/>
            <person name="Carvalho R."/>
            <person name="Voegtly L."/>
            <person name="Shi R."/>
            <person name="Duckworth R."/>
            <person name="Johnson A."/>
            <person name="Loviza R."/>
            <person name="Walstead R."/>
            <person name="Shah Z."/>
            <person name="Kiflezghi M."/>
            <person name="Wade K."/>
            <person name="Ball S.L."/>
            <person name="Bradley K.W."/>
            <person name="Asai D.J."/>
            <person name="Bowman C.A."/>
            <person name="Russell D.A."/>
            <person name="Pope W.H."/>
            <person name="Jacobs-Sera D."/>
            <person name="Hendrix R.W."/>
            <person name="Hatfull G.F."/>
        </authorList>
    </citation>
    <scope>NUCLEOTIDE SEQUENCE [LARGE SCALE GENOMIC DNA]</scope>
    <source>
        <strain evidence="2 3">DSM 27648</strain>
    </source>
</reference>
<dbReference type="STRING" id="1391654.AKJ09_01050"/>
<keyword evidence="1" id="KW-1133">Transmembrane helix</keyword>
<evidence type="ECO:0000313" key="2">
    <source>
        <dbReference type="EMBL" id="AKU94386.1"/>
    </source>
</evidence>
<gene>
    <name evidence="2" type="ORF">AKJ09_01050</name>
</gene>
<evidence type="ECO:0000313" key="3">
    <source>
        <dbReference type="Proteomes" id="UP000064967"/>
    </source>
</evidence>
<evidence type="ECO:0000256" key="1">
    <source>
        <dbReference type="SAM" id="Phobius"/>
    </source>
</evidence>
<feature type="transmembrane region" description="Helical" evidence="1">
    <location>
        <begin position="12"/>
        <end position="33"/>
    </location>
</feature>